<accession>A0AAD8X351</accession>
<feature type="region of interest" description="Disordered" evidence="9">
    <location>
        <begin position="1"/>
        <end position="44"/>
    </location>
</feature>
<dbReference type="Proteomes" id="UP001231189">
    <property type="component" value="Unassembled WGS sequence"/>
</dbReference>
<sequence length="210" mass="22253">MASSSNRELTAGSGDEMAGSPDPPEVAEAPAGAEPRDEEVAPAAPPVPAAAVIRPYYECVFCKRGFTTAQALGGHMNIHRRDRAKPSLRDAPSGTTSISSASRYFGCYNQNHHNFLPYPPPPVPPVTSMTISRPGGFTMNYQGTAAATGVVDADASANPSSGSPRELSLFGAAARDHGGSREPPEGSERQEGETERELDLELRLGRRPRH</sequence>
<evidence type="ECO:0000256" key="6">
    <source>
        <dbReference type="ARBA" id="ARBA00023163"/>
    </source>
</evidence>
<dbReference type="Pfam" id="PF13912">
    <property type="entry name" value="zf-C2H2_6"/>
    <property type="match status" value="1"/>
</dbReference>
<dbReference type="Gene3D" id="3.30.160.60">
    <property type="entry name" value="Classic Zinc Finger"/>
    <property type="match status" value="1"/>
</dbReference>
<evidence type="ECO:0000313" key="12">
    <source>
        <dbReference type="Proteomes" id="UP001231189"/>
    </source>
</evidence>
<protein>
    <recommendedName>
        <fullName evidence="10">C2H2-type domain-containing protein</fullName>
    </recommendedName>
</protein>
<gene>
    <name evidence="11" type="ORF">QYE76_010497</name>
</gene>
<keyword evidence="12" id="KW-1185">Reference proteome</keyword>
<evidence type="ECO:0000256" key="2">
    <source>
        <dbReference type="ARBA" id="ARBA00022723"/>
    </source>
</evidence>
<name>A0AAD8X351_LOLMU</name>
<evidence type="ECO:0000256" key="1">
    <source>
        <dbReference type="ARBA" id="ARBA00004123"/>
    </source>
</evidence>
<feature type="compositionally biased region" description="Basic and acidic residues" evidence="9">
    <location>
        <begin position="174"/>
        <end position="204"/>
    </location>
</feature>
<evidence type="ECO:0000256" key="7">
    <source>
        <dbReference type="ARBA" id="ARBA00023242"/>
    </source>
</evidence>
<evidence type="ECO:0000313" key="11">
    <source>
        <dbReference type="EMBL" id="KAK1693800.1"/>
    </source>
</evidence>
<evidence type="ECO:0000256" key="5">
    <source>
        <dbReference type="ARBA" id="ARBA00023015"/>
    </source>
</evidence>
<keyword evidence="7" id="KW-0539">Nucleus</keyword>
<dbReference type="AlphaFoldDB" id="A0AAD8X351"/>
<keyword evidence="2" id="KW-0479">Metal-binding</keyword>
<evidence type="ECO:0000256" key="9">
    <source>
        <dbReference type="SAM" id="MobiDB-lite"/>
    </source>
</evidence>
<dbReference type="PANTHER" id="PTHR45801">
    <property type="entry name" value="OS07G0101800 PROTEIN"/>
    <property type="match status" value="1"/>
</dbReference>
<feature type="region of interest" description="Disordered" evidence="9">
    <location>
        <begin position="153"/>
        <end position="210"/>
    </location>
</feature>
<keyword evidence="4" id="KW-0862">Zinc</keyword>
<dbReference type="InterPro" id="IPR013087">
    <property type="entry name" value="Znf_C2H2_type"/>
</dbReference>
<evidence type="ECO:0000256" key="3">
    <source>
        <dbReference type="ARBA" id="ARBA00022771"/>
    </source>
</evidence>
<reference evidence="11" key="1">
    <citation type="submission" date="2023-07" db="EMBL/GenBank/DDBJ databases">
        <title>A chromosome-level genome assembly of Lolium multiflorum.</title>
        <authorList>
            <person name="Chen Y."/>
            <person name="Copetti D."/>
            <person name="Kolliker R."/>
            <person name="Studer B."/>
        </authorList>
    </citation>
    <scope>NUCLEOTIDE SEQUENCE</scope>
    <source>
        <strain evidence="11">02402/16</strain>
        <tissue evidence="11">Leaf</tissue>
    </source>
</reference>
<keyword evidence="5" id="KW-0805">Transcription regulation</keyword>
<comment type="caution">
    <text evidence="11">The sequence shown here is derived from an EMBL/GenBank/DDBJ whole genome shotgun (WGS) entry which is preliminary data.</text>
</comment>
<dbReference type="PROSITE" id="PS00028">
    <property type="entry name" value="ZINC_FINGER_C2H2_1"/>
    <property type="match status" value="1"/>
</dbReference>
<evidence type="ECO:0000259" key="10">
    <source>
        <dbReference type="PROSITE" id="PS50157"/>
    </source>
</evidence>
<evidence type="ECO:0000256" key="4">
    <source>
        <dbReference type="ARBA" id="ARBA00022833"/>
    </source>
</evidence>
<dbReference type="PROSITE" id="PS50157">
    <property type="entry name" value="ZINC_FINGER_C2H2_2"/>
    <property type="match status" value="1"/>
</dbReference>
<keyword evidence="6" id="KW-0804">Transcription</keyword>
<dbReference type="InterPro" id="IPR036236">
    <property type="entry name" value="Znf_C2H2_sf"/>
</dbReference>
<proteinExistence type="predicted"/>
<comment type="subcellular location">
    <subcellularLocation>
        <location evidence="1">Nucleus</location>
    </subcellularLocation>
</comment>
<dbReference type="PANTHER" id="PTHR45801:SF87">
    <property type="entry name" value="OS03G0148900 PROTEIN"/>
    <property type="match status" value="1"/>
</dbReference>
<dbReference type="GO" id="GO:0005634">
    <property type="term" value="C:nucleus"/>
    <property type="evidence" value="ECO:0007669"/>
    <property type="project" value="UniProtKB-SubCell"/>
</dbReference>
<keyword evidence="3 8" id="KW-0863">Zinc-finger</keyword>
<dbReference type="EMBL" id="JAUUTY010000001">
    <property type="protein sequence ID" value="KAK1693800.1"/>
    <property type="molecule type" value="Genomic_DNA"/>
</dbReference>
<dbReference type="GO" id="GO:0008270">
    <property type="term" value="F:zinc ion binding"/>
    <property type="evidence" value="ECO:0007669"/>
    <property type="project" value="UniProtKB-KW"/>
</dbReference>
<organism evidence="11 12">
    <name type="scientific">Lolium multiflorum</name>
    <name type="common">Italian ryegrass</name>
    <name type="synonym">Lolium perenne subsp. multiflorum</name>
    <dbReference type="NCBI Taxonomy" id="4521"/>
    <lineage>
        <taxon>Eukaryota</taxon>
        <taxon>Viridiplantae</taxon>
        <taxon>Streptophyta</taxon>
        <taxon>Embryophyta</taxon>
        <taxon>Tracheophyta</taxon>
        <taxon>Spermatophyta</taxon>
        <taxon>Magnoliopsida</taxon>
        <taxon>Liliopsida</taxon>
        <taxon>Poales</taxon>
        <taxon>Poaceae</taxon>
        <taxon>BOP clade</taxon>
        <taxon>Pooideae</taxon>
        <taxon>Poodae</taxon>
        <taxon>Poeae</taxon>
        <taxon>Poeae Chloroplast Group 2 (Poeae type)</taxon>
        <taxon>Loliodinae</taxon>
        <taxon>Loliinae</taxon>
        <taxon>Lolium</taxon>
    </lineage>
</organism>
<dbReference type="InterPro" id="IPR052426">
    <property type="entry name" value="Plant_dev_regulator"/>
</dbReference>
<dbReference type="SUPFAM" id="SSF57667">
    <property type="entry name" value="beta-beta-alpha zinc fingers"/>
    <property type="match status" value="1"/>
</dbReference>
<feature type="domain" description="C2H2-type" evidence="10">
    <location>
        <begin position="57"/>
        <end position="84"/>
    </location>
</feature>
<evidence type="ECO:0000256" key="8">
    <source>
        <dbReference type="PROSITE-ProRule" id="PRU00042"/>
    </source>
</evidence>